<evidence type="ECO:0000256" key="11">
    <source>
        <dbReference type="ARBA" id="ARBA00023136"/>
    </source>
</evidence>
<keyword evidence="3" id="KW-1003">Cell membrane</keyword>
<feature type="region of interest" description="Disordered" evidence="14">
    <location>
        <begin position="65"/>
        <end position="87"/>
    </location>
</feature>
<accession>A0A8J5S3D9</accession>
<keyword evidence="7" id="KW-0430">Lectin</keyword>
<dbReference type="GO" id="GO:0005524">
    <property type="term" value="F:ATP binding"/>
    <property type="evidence" value="ECO:0007669"/>
    <property type="project" value="UniProtKB-UniRule"/>
</dbReference>
<dbReference type="GO" id="GO:0005886">
    <property type="term" value="C:plasma membrane"/>
    <property type="evidence" value="ECO:0007669"/>
    <property type="project" value="UniProtKB-SubCell"/>
</dbReference>
<keyword evidence="15" id="KW-0812">Transmembrane</keyword>
<evidence type="ECO:0000256" key="6">
    <source>
        <dbReference type="ARBA" id="ARBA00022729"/>
    </source>
</evidence>
<gene>
    <name evidence="17" type="ORF">GUJ93_ZPchr0009g1171</name>
</gene>
<keyword evidence="8 13" id="KW-0547">Nucleotide-binding</keyword>
<organism evidence="17 18">
    <name type="scientific">Zizania palustris</name>
    <name type="common">Northern wild rice</name>
    <dbReference type="NCBI Taxonomy" id="103762"/>
    <lineage>
        <taxon>Eukaryota</taxon>
        <taxon>Viridiplantae</taxon>
        <taxon>Streptophyta</taxon>
        <taxon>Embryophyta</taxon>
        <taxon>Tracheophyta</taxon>
        <taxon>Spermatophyta</taxon>
        <taxon>Magnoliopsida</taxon>
        <taxon>Liliopsida</taxon>
        <taxon>Poales</taxon>
        <taxon>Poaceae</taxon>
        <taxon>BOP clade</taxon>
        <taxon>Oryzoideae</taxon>
        <taxon>Oryzeae</taxon>
        <taxon>Zizaniinae</taxon>
        <taxon>Zizania</taxon>
    </lineage>
</organism>
<dbReference type="FunFam" id="3.30.200.20:FF:000162">
    <property type="entry name" value="Adenine nucleotide alpha hydrolase-like domain kinase"/>
    <property type="match status" value="1"/>
</dbReference>
<dbReference type="PANTHER" id="PTHR27007">
    <property type="match status" value="1"/>
</dbReference>
<dbReference type="AlphaFoldDB" id="A0A8J5S3D9"/>
<dbReference type="EC" id="2.7.11.1" evidence="2"/>
<dbReference type="CDD" id="cd06899">
    <property type="entry name" value="lectin_legume_LecRK_Arcelin_ConA"/>
    <property type="match status" value="1"/>
</dbReference>
<keyword evidence="4" id="KW-0723">Serine/threonine-protein kinase</keyword>
<dbReference type="Pfam" id="PF00069">
    <property type="entry name" value="Pkinase"/>
    <property type="match status" value="1"/>
</dbReference>
<dbReference type="EMBL" id="JAAALK010000289">
    <property type="protein sequence ID" value="KAG8048921.1"/>
    <property type="molecule type" value="Genomic_DNA"/>
</dbReference>
<feature type="domain" description="Protein kinase" evidence="16">
    <location>
        <begin position="427"/>
        <end position="708"/>
    </location>
</feature>
<keyword evidence="5" id="KW-0808">Transferase</keyword>
<dbReference type="InterPro" id="IPR019825">
    <property type="entry name" value="Lectin_legB_Mn/Ca_BS"/>
</dbReference>
<evidence type="ECO:0000256" key="15">
    <source>
        <dbReference type="SAM" id="Phobius"/>
    </source>
</evidence>
<dbReference type="PROSITE" id="PS50011">
    <property type="entry name" value="PROTEIN_KINASE_DOM"/>
    <property type="match status" value="1"/>
</dbReference>
<dbReference type="Pfam" id="PF00139">
    <property type="entry name" value="Lectin_legB"/>
    <property type="match status" value="1"/>
</dbReference>
<dbReference type="Proteomes" id="UP000729402">
    <property type="component" value="Unassembled WGS sequence"/>
</dbReference>
<evidence type="ECO:0000256" key="7">
    <source>
        <dbReference type="ARBA" id="ARBA00022734"/>
    </source>
</evidence>
<keyword evidence="15" id="KW-1133">Transmembrane helix</keyword>
<dbReference type="PROSITE" id="PS00107">
    <property type="entry name" value="PROTEIN_KINASE_ATP"/>
    <property type="match status" value="1"/>
</dbReference>
<keyword evidence="10 13" id="KW-0067">ATP-binding</keyword>
<reference evidence="17" key="2">
    <citation type="submission" date="2021-02" db="EMBL/GenBank/DDBJ databases">
        <authorList>
            <person name="Kimball J.A."/>
            <person name="Haas M.W."/>
            <person name="Macchietto M."/>
            <person name="Kono T."/>
            <person name="Duquette J."/>
            <person name="Shao M."/>
        </authorList>
    </citation>
    <scope>NUCLEOTIDE SEQUENCE</scope>
    <source>
        <tissue evidence="17">Fresh leaf tissue</tissue>
    </source>
</reference>
<dbReference type="FunFam" id="1.10.510.10:FF:000522">
    <property type="entry name" value="L-type lectin-domain containing receptor kinase IX.1"/>
    <property type="match status" value="1"/>
</dbReference>
<proteinExistence type="predicted"/>
<evidence type="ECO:0000256" key="8">
    <source>
        <dbReference type="ARBA" id="ARBA00022741"/>
    </source>
</evidence>
<dbReference type="InterPro" id="IPR050528">
    <property type="entry name" value="L-type_Lectin-RKs"/>
</dbReference>
<name>A0A8J5S3D9_ZIZPA</name>
<protein>
    <recommendedName>
        <fullName evidence="2">non-specific serine/threonine protein kinase</fullName>
        <ecNumber evidence="2">2.7.11.1</ecNumber>
    </recommendedName>
</protein>
<keyword evidence="9" id="KW-0418">Kinase</keyword>
<comment type="caution">
    <text evidence="17">The sequence shown here is derived from an EMBL/GenBank/DDBJ whole genome shotgun (WGS) entry which is preliminary data.</text>
</comment>
<keyword evidence="6" id="KW-0732">Signal</keyword>
<feature type="binding site" evidence="13">
    <location>
        <position position="460"/>
    </location>
    <ligand>
        <name>ATP</name>
        <dbReference type="ChEBI" id="CHEBI:30616"/>
    </ligand>
</feature>
<evidence type="ECO:0000256" key="12">
    <source>
        <dbReference type="ARBA" id="ARBA00023180"/>
    </source>
</evidence>
<feature type="transmembrane region" description="Helical" evidence="15">
    <location>
        <begin position="363"/>
        <end position="383"/>
    </location>
</feature>
<evidence type="ECO:0000256" key="13">
    <source>
        <dbReference type="PROSITE-ProRule" id="PRU10141"/>
    </source>
</evidence>
<evidence type="ECO:0000256" key="3">
    <source>
        <dbReference type="ARBA" id="ARBA00022475"/>
    </source>
</evidence>
<evidence type="ECO:0000256" key="9">
    <source>
        <dbReference type="ARBA" id="ARBA00022777"/>
    </source>
</evidence>
<dbReference type="OrthoDB" id="678914at2759"/>
<dbReference type="PROSITE" id="PS00307">
    <property type="entry name" value="LECTIN_LEGUME_BETA"/>
    <property type="match status" value="1"/>
</dbReference>
<keyword evidence="12" id="KW-0325">Glycoprotein</keyword>
<dbReference type="PROSITE" id="PS00108">
    <property type="entry name" value="PROTEIN_KINASE_ST"/>
    <property type="match status" value="1"/>
</dbReference>
<sequence length="752" mass="82740">MDRPNRPRRWRFRAKTGWRRRSSNRGGGCGLVALSSNFLFYPLRVAVLTRHEVVTLASSLESRRPCARRPPLSSRTGEHSAVTAGPRMHTSYVDGGGASSLSFSFNFSQTTRDPCNNELVCEGDSIFSNSTLELTRRSHVANSYDGQGRVWYGTPVPLWNPVTGEVASFITAFSFKITLAATANSTKWADGMAFFLAHYYSNNSVLATGVGGGHLGLFTLNNGFNATGDGRVVAVEFDTYLNVGWDTSDQHVGIDVNSLKSEASTDTASPGFKNRTTDSAMTATVHYDNRTKLFAVDLQIDATSYHVNTTVDLKRNLPDTVAVGFSASTGYGNEMHQLLSWSFNSTLENTVEEPSTKSLLIKVLVPTLVALASAIVGILVWFLCKKAAAASDRDAEVLYCDEAEFEKGLAGPRRYLYSELTTATGDFEEENLLGRGGFGSVYKGHLMRSFDGGQDVAIKKFSLESSQGREEFEAEVMILSRLRHRNLVQLFGWCDSPKGLFLVYELVPRGSLDIHIHNNQRLLTWPERYNIILGLASALRYLHQEWEQCIVHGDIKPSNIMLDSSYNTKLGDFGLARLVDHGTSPRTTQLVKGTMGYIDPEFIYTNRRSAESDVYSFGIVLLEIVSGRRPLDFEFPRWVWSLYSQGATLDAADALLRPCDEDVCERRQMERTLVVGLWCAQRDPAGRPSVAQAMHALQSEDATSLPVLAAHMYRAAEAAPAGFDVAESGGFVSSLSRGGGSPATDRMTPSSE</sequence>
<dbReference type="GO" id="GO:0030246">
    <property type="term" value="F:carbohydrate binding"/>
    <property type="evidence" value="ECO:0007669"/>
    <property type="project" value="UniProtKB-KW"/>
</dbReference>
<evidence type="ECO:0000259" key="16">
    <source>
        <dbReference type="PROSITE" id="PS50011"/>
    </source>
</evidence>
<dbReference type="SMART" id="SM00220">
    <property type="entry name" value="S_TKc"/>
    <property type="match status" value="1"/>
</dbReference>
<reference evidence="17" key="1">
    <citation type="journal article" date="2021" name="bioRxiv">
        <title>Whole Genome Assembly and Annotation of Northern Wild Rice, Zizania palustris L., Supports a Whole Genome Duplication in the Zizania Genus.</title>
        <authorList>
            <person name="Haas M."/>
            <person name="Kono T."/>
            <person name="Macchietto M."/>
            <person name="Millas R."/>
            <person name="McGilp L."/>
            <person name="Shao M."/>
            <person name="Duquette J."/>
            <person name="Hirsch C.N."/>
            <person name="Kimball J."/>
        </authorList>
    </citation>
    <scope>NUCLEOTIDE SEQUENCE</scope>
    <source>
        <tissue evidence="17">Fresh leaf tissue</tissue>
    </source>
</reference>
<keyword evidence="18" id="KW-1185">Reference proteome</keyword>
<evidence type="ECO:0000313" key="18">
    <source>
        <dbReference type="Proteomes" id="UP000729402"/>
    </source>
</evidence>
<evidence type="ECO:0000256" key="2">
    <source>
        <dbReference type="ARBA" id="ARBA00012513"/>
    </source>
</evidence>
<evidence type="ECO:0000256" key="10">
    <source>
        <dbReference type="ARBA" id="ARBA00022840"/>
    </source>
</evidence>
<dbReference type="InterPro" id="IPR000719">
    <property type="entry name" value="Prot_kinase_dom"/>
</dbReference>
<evidence type="ECO:0000256" key="5">
    <source>
        <dbReference type="ARBA" id="ARBA00022679"/>
    </source>
</evidence>
<dbReference type="InterPro" id="IPR001220">
    <property type="entry name" value="Legume_lectin_dom"/>
</dbReference>
<keyword evidence="11 15" id="KW-0472">Membrane</keyword>
<dbReference type="InterPro" id="IPR008271">
    <property type="entry name" value="Ser/Thr_kinase_AS"/>
</dbReference>
<evidence type="ECO:0000256" key="14">
    <source>
        <dbReference type="SAM" id="MobiDB-lite"/>
    </source>
</evidence>
<evidence type="ECO:0000256" key="4">
    <source>
        <dbReference type="ARBA" id="ARBA00022527"/>
    </source>
</evidence>
<dbReference type="CDD" id="cd14066">
    <property type="entry name" value="STKc_IRAK"/>
    <property type="match status" value="1"/>
</dbReference>
<dbReference type="InterPro" id="IPR017441">
    <property type="entry name" value="Protein_kinase_ATP_BS"/>
</dbReference>
<evidence type="ECO:0000313" key="17">
    <source>
        <dbReference type="EMBL" id="KAG8048921.1"/>
    </source>
</evidence>
<evidence type="ECO:0000256" key="1">
    <source>
        <dbReference type="ARBA" id="ARBA00004251"/>
    </source>
</evidence>
<comment type="subcellular location">
    <subcellularLocation>
        <location evidence="1">Cell membrane</location>
        <topology evidence="1">Single-pass type I membrane protein</topology>
    </subcellularLocation>
</comment>
<dbReference type="GO" id="GO:0004674">
    <property type="term" value="F:protein serine/threonine kinase activity"/>
    <property type="evidence" value="ECO:0007669"/>
    <property type="project" value="UniProtKB-KW"/>
</dbReference>